<keyword evidence="2" id="KW-0812">Transmembrane</keyword>
<evidence type="ECO:0008006" key="6">
    <source>
        <dbReference type="Google" id="ProtNLM"/>
    </source>
</evidence>
<dbReference type="PANTHER" id="PTHR10806:SF6">
    <property type="entry name" value="SIGNAL PEPTIDASE COMPLEX CATALYTIC SUBUNIT SEC11"/>
    <property type="match status" value="1"/>
</dbReference>
<dbReference type="GO" id="GO:0004252">
    <property type="term" value="F:serine-type endopeptidase activity"/>
    <property type="evidence" value="ECO:0007669"/>
    <property type="project" value="InterPro"/>
</dbReference>
<dbReference type="GO" id="GO:0016020">
    <property type="term" value="C:membrane"/>
    <property type="evidence" value="ECO:0007669"/>
    <property type="project" value="UniProtKB-SubCell"/>
</dbReference>
<protein>
    <recommendedName>
        <fullName evidence="6">Peptidase S24/S26A/S26B/S26C domain-containing protein</fullName>
    </recommendedName>
</protein>
<comment type="caution">
    <text evidence="5">The sequence shown here is derived from an EMBL/GenBank/DDBJ whole genome shotgun (WGS) entry which is preliminary data.</text>
</comment>
<dbReference type="CDD" id="cd06530">
    <property type="entry name" value="S26_SPase_I"/>
    <property type="match status" value="1"/>
</dbReference>
<comment type="subcellular location">
    <subcellularLocation>
        <location evidence="1">Membrane</location>
    </subcellularLocation>
</comment>
<evidence type="ECO:0000256" key="4">
    <source>
        <dbReference type="ARBA" id="ARBA00023136"/>
    </source>
</evidence>
<dbReference type="PANTHER" id="PTHR10806">
    <property type="entry name" value="SIGNAL PEPTIDASE COMPLEX CATALYTIC SUBUNIT SEC11"/>
    <property type="match status" value="1"/>
</dbReference>
<dbReference type="SUPFAM" id="SSF51306">
    <property type="entry name" value="LexA/Signal peptidase"/>
    <property type="match status" value="1"/>
</dbReference>
<organism evidence="5">
    <name type="scientific">marine sediment metagenome</name>
    <dbReference type="NCBI Taxonomy" id="412755"/>
    <lineage>
        <taxon>unclassified sequences</taxon>
        <taxon>metagenomes</taxon>
        <taxon>ecological metagenomes</taxon>
    </lineage>
</organism>
<dbReference type="InterPro" id="IPR036286">
    <property type="entry name" value="LexA/Signal_pep-like_sf"/>
</dbReference>
<reference evidence="5" key="1">
    <citation type="journal article" date="2015" name="Nature">
        <title>Complex archaea that bridge the gap between prokaryotes and eukaryotes.</title>
        <authorList>
            <person name="Spang A."/>
            <person name="Saw J.H."/>
            <person name="Jorgensen S.L."/>
            <person name="Zaremba-Niedzwiedzka K."/>
            <person name="Martijn J."/>
            <person name="Lind A.E."/>
            <person name="van Eijk R."/>
            <person name="Schleper C."/>
            <person name="Guy L."/>
            <person name="Ettema T.J."/>
        </authorList>
    </citation>
    <scope>NUCLEOTIDE SEQUENCE</scope>
</reference>
<gene>
    <name evidence="5" type="ORF">LCGC14_1575640</name>
</gene>
<sequence length="143" mass="15884">MWLIKQIARMFCGHGDDVLPPPSGVVDYVQAKKLLNNATVGGVYINAITVQDTNSMLPVFDAGDLILITKDFEHCELTVGDIIIYQGHGTTIIHRIIEINETPDGGRVYTCKGDANGGKDPYYILDEHIIWLFTGVIHCRKEI</sequence>
<dbReference type="AlphaFoldDB" id="A0A0F9IIC8"/>
<proteinExistence type="predicted"/>
<accession>A0A0F9IIC8</accession>
<dbReference type="EMBL" id="LAZR01012339">
    <property type="protein sequence ID" value="KKM27351.1"/>
    <property type="molecule type" value="Genomic_DNA"/>
</dbReference>
<dbReference type="NCBIfam" id="TIGR02228">
    <property type="entry name" value="sigpep_I_arch"/>
    <property type="match status" value="1"/>
</dbReference>
<dbReference type="InterPro" id="IPR001733">
    <property type="entry name" value="Peptidase_S26B"/>
</dbReference>
<evidence type="ECO:0000256" key="1">
    <source>
        <dbReference type="ARBA" id="ARBA00004370"/>
    </source>
</evidence>
<keyword evidence="3" id="KW-1133">Transmembrane helix</keyword>
<keyword evidence="4" id="KW-0472">Membrane</keyword>
<evidence type="ECO:0000256" key="3">
    <source>
        <dbReference type="ARBA" id="ARBA00022989"/>
    </source>
</evidence>
<name>A0A0F9IIC8_9ZZZZ</name>
<dbReference type="GO" id="GO:0006465">
    <property type="term" value="P:signal peptide processing"/>
    <property type="evidence" value="ECO:0007669"/>
    <property type="project" value="InterPro"/>
</dbReference>
<dbReference type="InterPro" id="IPR019533">
    <property type="entry name" value="Peptidase_S26"/>
</dbReference>
<evidence type="ECO:0000313" key="5">
    <source>
        <dbReference type="EMBL" id="KKM27351.1"/>
    </source>
</evidence>
<evidence type="ECO:0000256" key="2">
    <source>
        <dbReference type="ARBA" id="ARBA00022692"/>
    </source>
</evidence>